<dbReference type="AlphaFoldDB" id="A0A318KUQ4"/>
<evidence type="ECO:0000256" key="8">
    <source>
        <dbReference type="ARBA" id="ARBA00023012"/>
    </source>
</evidence>
<dbReference type="PROSITE" id="PS50109">
    <property type="entry name" value="HIS_KIN"/>
    <property type="match status" value="1"/>
</dbReference>
<dbReference type="Pfam" id="PF02518">
    <property type="entry name" value="HATPase_c"/>
    <property type="match status" value="1"/>
</dbReference>
<dbReference type="SUPFAM" id="SSF47384">
    <property type="entry name" value="Homodimeric domain of signal transducing histidine kinase"/>
    <property type="match status" value="1"/>
</dbReference>
<keyword evidence="3" id="KW-0597">Phosphoprotein</keyword>
<dbReference type="PRINTS" id="PR00344">
    <property type="entry name" value="BCTRLSENSOR"/>
</dbReference>
<evidence type="ECO:0000256" key="1">
    <source>
        <dbReference type="ARBA" id="ARBA00000085"/>
    </source>
</evidence>
<dbReference type="PANTHER" id="PTHR43065:SF10">
    <property type="entry name" value="PEROXIDE STRESS-ACTIVATED HISTIDINE KINASE MAK3"/>
    <property type="match status" value="1"/>
</dbReference>
<dbReference type="Gene3D" id="3.40.190.10">
    <property type="entry name" value="Periplasmic binding protein-like II"/>
    <property type="match status" value="2"/>
</dbReference>
<comment type="catalytic activity">
    <reaction evidence="1">
        <text>ATP + protein L-histidine = ADP + protein N-phospho-L-histidine.</text>
        <dbReference type="EC" id="2.7.13.3"/>
    </reaction>
</comment>
<keyword evidence="6 10" id="KW-0418">Kinase</keyword>
<evidence type="ECO:0000256" key="3">
    <source>
        <dbReference type="ARBA" id="ARBA00022553"/>
    </source>
</evidence>
<dbReference type="SMART" id="SM00388">
    <property type="entry name" value="HisKA"/>
    <property type="match status" value="1"/>
</dbReference>
<evidence type="ECO:0000313" key="11">
    <source>
        <dbReference type="Proteomes" id="UP000247555"/>
    </source>
</evidence>
<dbReference type="SMART" id="SM00387">
    <property type="entry name" value="HATPase_c"/>
    <property type="match status" value="1"/>
</dbReference>
<dbReference type="RefSeq" id="WP_110391570.1">
    <property type="nucleotide sequence ID" value="NZ_QJKI01000020.1"/>
</dbReference>
<reference evidence="10 11" key="1">
    <citation type="submission" date="2018-05" db="EMBL/GenBank/DDBJ databases">
        <title>Genomic Encyclopedia of Type Strains, Phase IV (KMG-IV): sequencing the most valuable type-strain genomes for metagenomic binning, comparative biology and taxonomic classification.</title>
        <authorList>
            <person name="Goeker M."/>
        </authorList>
    </citation>
    <scope>NUCLEOTIDE SEQUENCE [LARGE SCALE GENOMIC DNA]</scope>
    <source>
        <strain evidence="10 11">DSM 29661</strain>
    </source>
</reference>
<evidence type="ECO:0000256" key="5">
    <source>
        <dbReference type="ARBA" id="ARBA00022741"/>
    </source>
</evidence>
<dbReference type="EC" id="2.7.13.3" evidence="2"/>
<dbReference type="CDD" id="cd00082">
    <property type="entry name" value="HisKA"/>
    <property type="match status" value="1"/>
</dbReference>
<feature type="domain" description="Histidine kinase" evidence="9">
    <location>
        <begin position="373"/>
        <end position="590"/>
    </location>
</feature>
<dbReference type="GO" id="GO:0000155">
    <property type="term" value="F:phosphorelay sensor kinase activity"/>
    <property type="evidence" value="ECO:0007669"/>
    <property type="project" value="InterPro"/>
</dbReference>
<dbReference type="Proteomes" id="UP000247555">
    <property type="component" value="Unassembled WGS sequence"/>
</dbReference>
<evidence type="ECO:0000256" key="2">
    <source>
        <dbReference type="ARBA" id="ARBA00012438"/>
    </source>
</evidence>
<comment type="caution">
    <text evidence="10">The sequence shown here is derived from an EMBL/GenBank/DDBJ whole genome shotgun (WGS) entry which is preliminary data.</text>
</comment>
<dbReference type="PANTHER" id="PTHR43065">
    <property type="entry name" value="SENSOR HISTIDINE KINASE"/>
    <property type="match status" value="1"/>
</dbReference>
<dbReference type="OrthoDB" id="8559580at2"/>
<keyword evidence="11" id="KW-1185">Reference proteome</keyword>
<accession>A0A318KUQ4</accession>
<dbReference type="InterPro" id="IPR004358">
    <property type="entry name" value="Sig_transdc_His_kin-like_C"/>
</dbReference>
<dbReference type="InterPro" id="IPR005467">
    <property type="entry name" value="His_kinase_dom"/>
</dbReference>
<keyword evidence="4" id="KW-0808">Transferase</keyword>
<dbReference type="Pfam" id="PF00512">
    <property type="entry name" value="HisKA"/>
    <property type="match status" value="1"/>
</dbReference>
<protein>
    <recommendedName>
        <fullName evidence="2">histidine kinase</fullName>
        <ecNumber evidence="2">2.7.13.3</ecNumber>
    </recommendedName>
</protein>
<dbReference type="InterPro" id="IPR036890">
    <property type="entry name" value="HATPase_C_sf"/>
</dbReference>
<evidence type="ECO:0000313" key="10">
    <source>
        <dbReference type="EMBL" id="PXX76963.1"/>
    </source>
</evidence>
<proteinExistence type="predicted"/>
<dbReference type="GO" id="GO:0005524">
    <property type="term" value="F:ATP binding"/>
    <property type="evidence" value="ECO:0007669"/>
    <property type="project" value="UniProtKB-KW"/>
</dbReference>
<keyword evidence="8" id="KW-0902">Two-component regulatory system</keyword>
<dbReference type="Gene3D" id="3.30.565.10">
    <property type="entry name" value="Histidine kinase-like ATPase, C-terminal domain"/>
    <property type="match status" value="1"/>
</dbReference>
<dbReference type="SUPFAM" id="SSF55874">
    <property type="entry name" value="ATPase domain of HSP90 chaperone/DNA topoisomerase II/histidine kinase"/>
    <property type="match status" value="1"/>
</dbReference>
<evidence type="ECO:0000256" key="6">
    <source>
        <dbReference type="ARBA" id="ARBA00022777"/>
    </source>
</evidence>
<organism evidence="10 11">
    <name type="scientific">Rivihabitans pingtungensis</name>
    <dbReference type="NCBI Taxonomy" id="1054498"/>
    <lineage>
        <taxon>Bacteria</taxon>
        <taxon>Pseudomonadati</taxon>
        <taxon>Pseudomonadota</taxon>
        <taxon>Betaproteobacteria</taxon>
        <taxon>Neisseriales</taxon>
        <taxon>Aquaspirillaceae</taxon>
        <taxon>Rivihabitans</taxon>
    </lineage>
</organism>
<evidence type="ECO:0000256" key="7">
    <source>
        <dbReference type="ARBA" id="ARBA00022840"/>
    </source>
</evidence>
<dbReference type="Pfam" id="PF12974">
    <property type="entry name" value="Phosphonate-bd"/>
    <property type="match status" value="1"/>
</dbReference>
<evidence type="ECO:0000259" key="9">
    <source>
        <dbReference type="PROSITE" id="PS50109"/>
    </source>
</evidence>
<evidence type="ECO:0000256" key="4">
    <source>
        <dbReference type="ARBA" id="ARBA00022679"/>
    </source>
</evidence>
<dbReference type="EMBL" id="QJKI01000020">
    <property type="protein sequence ID" value="PXX76963.1"/>
    <property type="molecule type" value="Genomic_DNA"/>
</dbReference>
<keyword evidence="5" id="KW-0547">Nucleotide-binding</keyword>
<dbReference type="InterPro" id="IPR003661">
    <property type="entry name" value="HisK_dim/P_dom"/>
</dbReference>
<sequence>MAWWWVRMLLALCLASWLLPAGAQPVRLGVLAWLGEDRAAAQWAPLLDALASRLPAHSLHARYLDLDAMDTAVARGELDFVITNPGHYVALEARHGVSRIATQQIAAGHDSAHAVAATVIVPATDSTRRRLADLRDARLAMVTPQAFGGYQVIWGELKRAGVDPETGALTLRPTGYPMTRVVDALRAGQADAGVLRACLLEALQRAGQVRPGEFRVLSPQHNAGEPCQRSSPIYPGWAFAAAHDTPPALSRAVLLALLALPDTDDVTRWGVPADYHPVHDMLRELQIPPYDFLRQHRLENQVRRYWPWAAGVLALLLAWLAYTVRVEALVQRRTRELSAALTARDQLAERVHAHQREMDHLSRLSVLGELSGSLAHELNQPLATIGNYARSLKRRQAKGQLDAAALIRAADEIASESERAAGVLAGIREFARKRARVREPHALATLTEQSLSLFRGMLAHAPAITWQCSAEAAEAQVLADPLQIQQVLLNLLKNACDAQQAAGREQMPIVVSLQRDGARLALAVRDHGNGLDLEAQGRLFEPFFTTKPDGLGLGLSICKTIAEAHGGELSADTPADGPGLCLWLRLPCLENPPA</sequence>
<dbReference type="InterPro" id="IPR036097">
    <property type="entry name" value="HisK_dim/P_sf"/>
</dbReference>
<dbReference type="Gene3D" id="1.10.287.130">
    <property type="match status" value="1"/>
</dbReference>
<keyword evidence="7" id="KW-0067">ATP-binding</keyword>
<name>A0A318KUQ4_9NEIS</name>
<gene>
    <name evidence="10" type="ORF">DFR34_12022</name>
</gene>
<dbReference type="SUPFAM" id="SSF53850">
    <property type="entry name" value="Periplasmic binding protein-like II"/>
    <property type="match status" value="1"/>
</dbReference>
<dbReference type="InterPro" id="IPR003594">
    <property type="entry name" value="HATPase_dom"/>
</dbReference>